<organism evidence="1 2">
    <name type="scientific">Dyella jiangningensis</name>
    <dbReference type="NCBI Taxonomy" id="1379159"/>
    <lineage>
        <taxon>Bacteria</taxon>
        <taxon>Pseudomonadati</taxon>
        <taxon>Pseudomonadota</taxon>
        <taxon>Gammaproteobacteria</taxon>
        <taxon>Lysobacterales</taxon>
        <taxon>Rhodanobacteraceae</taxon>
        <taxon>Dyella</taxon>
    </lineage>
</organism>
<keyword evidence="2" id="KW-1185">Reference proteome</keyword>
<name>A0A328NZJ3_9GAMM</name>
<evidence type="ECO:0000313" key="2">
    <source>
        <dbReference type="Proteomes" id="UP000248926"/>
    </source>
</evidence>
<dbReference type="OrthoDB" id="8853072at2"/>
<sequence>MLRLLLGNIEPGTSDEELGEFLAKYGFPAWDEIEHVPGDGSRPAVMLSFGDISAKSLEKLSERIHHMFWKGRELNAMIIGQYMP</sequence>
<dbReference type="AlphaFoldDB" id="A0A328NZJ3"/>
<gene>
    <name evidence="1" type="ORF">CA260_19845</name>
</gene>
<evidence type="ECO:0008006" key="3">
    <source>
        <dbReference type="Google" id="ProtNLM"/>
    </source>
</evidence>
<reference evidence="1 2" key="1">
    <citation type="journal article" date="2018" name="Genet. Mol. Biol.">
        <title>The genome sequence of Dyella jiangningensis FCAV SCS01 from a lignocellulose-decomposing microbial consortium metagenome reveals potential for biotechnological applications.</title>
        <authorList>
            <person name="Desiderato J.G."/>
            <person name="Alvarenga D.O."/>
            <person name="Constancio M.T.L."/>
            <person name="Alves L.M.C."/>
            <person name="Varani A.M."/>
        </authorList>
    </citation>
    <scope>NUCLEOTIDE SEQUENCE [LARGE SCALE GENOMIC DNA]</scope>
    <source>
        <strain evidence="1 2">FCAV SCS01</strain>
    </source>
</reference>
<evidence type="ECO:0000313" key="1">
    <source>
        <dbReference type="EMBL" id="RAO74631.1"/>
    </source>
</evidence>
<accession>A0A328NZJ3</accession>
<protein>
    <recommendedName>
        <fullName evidence="3">RNA-binding protein</fullName>
    </recommendedName>
</protein>
<proteinExistence type="predicted"/>
<comment type="caution">
    <text evidence="1">The sequence shown here is derived from an EMBL/GenBank/DDBJ whole genome shotgun (WGS) entry which is preliminary data.</text>
</comment>
<dbReference type="EMBL" id="NFZS01000006">
    <property type="protein sequence ID" value="RAO74631.1"/>
    <property type="molecule type" value="Genomic_DNA"/>
</dbReference>
<dbReference type="RefSeq" id="WP_111984805.1">
    <property type="nucleotide sequence ID" value="NZ_NFZS01000006.1"/>
</dbReference>
<dbReference type="Proteomes" id="UP000248926">
    <property type="component" value="Unassembled WGS sequence"/>
</dbReference>